<dbReference type="Gene3D" id="1.10.10.200">
    <property type="match status" value="1"/>
</dbReference>
<comment type="subcellular location">
    <subcellularLocation>
        <location evidence="6">Cytoplasm</location>
    </subcellularLocation>
</comment>
<keyword evidence="4 6" id="KW-0238">DNA-binding</keyword>
<evidence type="ECO:0000256" key="2">
    <source>
        <dbReference type="ARBA" id="ARBA00022490"/>
    </source>
</evidence>
<dbReference type="KEGG" id="msea:METESE_33890"/>
<dbReference type="InterPro" id="IPR029072">
    <property type="entry name" value="YebC-like"/>
</dbReference>
<dbReference type="FunFam" id="1.10.10.200:FF:000002">
    <property type="entry name" value="Probable transcriptional regulatory protein CLM62_37755"/>
    <property type="match status" value="1"/>
</dbReference>
<keyword evidence="5 6" id="KW-0804">Transcription</keyword>
<evidence type="ECO:0000259" key="7">
    <source>
        <dbReference type="Pfam" id="PF01709"/>
    </source>
</evidence>
<dbReference type="NCBIfam" id="TIGR01033">
    <property type="entry name" value="YebC/PmpR family DNA-binding transcriptional regulator"/>
    <property type="match status" value="1"/>
</dbReference>
<evidence type="ECO:0000256" key="6">
    <source>
        <dbReference type="HAMAP-Rule" id="MF_00693"/>
    </source>
</evidence>
<evidence type="ECO:0000256" key="1">
    <source>
        <dbReference type="ARBA" id="ARBA00008724"/>
    </source>
</evidence>
<keyword evidence="10" id="KW-1185">Reference proteome</keyword>
<accession>A0AA48GSG3</accession>
<feature type="domain" description="TACO1/YebC-like N-terminal" evidence="8">
    <location>
        <begin position="5"/>
        <end position="76"/>
    </location>
</feature>
<gene>
    <name evidence="9" type="ORF">METESE_33890</name>
</gene>
<dbReference type="SUPFAM" id="SSF75625">
    <property type="entry name" value="YebC-like"/>
    <property type="match status" value="1"/>
</dbReference>
<protein>
    <recommendedName>
        <fullName evidence="6">Probable transcriptional regulatory protein METESE_33890</fullName>
    </recommendedName>
</protein>
<proteinExistence type="inferred from homology"/>
<evidence type="ECO:0000259" key="8">
    <source>
        <dbReference type="Pfam" id="PF20772"/>
    </source>
</evidence>
<dbReference type="HAMAP" id="MF_00693">
    <property type="entry name" value="Transcrip_reg_TACO1"/>
    <property type="match status" value="1"/>
</dbReference>
<organism evidence="9 10">
    <name type="scientific">Mesoterricola sediminis</name>
    <dbReference type="NCBI Taxonomy" id="2927980"/>
    <lineage>
        <taxon>Bacteria</taxon>
        <taxon>Pseudomonadati</taxon>
        <taxon>Acidobacteriota</taxon>
        <taxon>Holophagae</taxon>
        <taxon>Holophagales</taxon>
        <taxon>Holophagaceae</taxon>
        <taxon>Mesoterricola</taxon>
    </lineage>
</organism>
<name>A0AA48GSG3_9BACT</name>
<keyword evidence="3 6" id="KW-0805">Transcription regulation</keyword>
<dbReference type="InterPro" id="IPR017856">
    <property type="entry name" value="Integrase-like_N"/>
</dbReference>
<dbReference type="PANTHER" id="PTHR12532">
    <property type="entry name" value="TRANSLATIONAL ACTIVATOR OF CYTOCHROME C OXIDASE 1"/>
    <property type="match status" value="1"/>
</dbReference>
<dbReference type="Proteomes" id="UP001228113">
    <property type="component" value="Chromosome"/>
</dbReference>
<dbReference type="InterPro" id="IPR002876">
    <property type="entry name" value="Transcrip_reg_TACO1-like"/>
</dbReference>
<comment type="similarity">
    <text evidence="1 6">Belongs to the TACO1 family.</text>
</comment>
<dbReference type="NCBIfam" id="NF009044">
    <property type="entry name" value="PRK12378.1"/>
    <property type="match status" value="1"/>
</dbReference>
<dbReference type="InterPro" id="IPR026564">
    <property type="entry name" value="Transcrip_reg_TACO1-like_dom3"/>
</dbReference>
<feature type="domain" description="TACO1/YebC-like second and third" evidence="7">
    <location>
        <begin position="82"/>
        <end position="236"/>
    </location>
</feature>
<dbReference type="InterPro" id="IPR048300">
    <property type="entry name" value="TACO1_YebC-like_2nd/3rd_dom"/>
</dbReference>
<dbReference type="Gene3D" id="3.30.70.980">
    <property type="match status" value="2"/>
</dbReference>
<dbReference type="PANTHER" id="PTHR12532:SF6">
    <property type="entry name" value="TRANSCRIPTIONAL REGULATORY PROTEIN YEBC-RELATED"/>
    <property type="match status" value="1"/>
</dbReference>
<evidence type="ECO:0000256" key="4">
    <source>
        <dbReference type="ARBA" id="ARBA00023125"/>
    </source>
</evidence>
<evidence type="ECO:0000256" key="5">
    <source>
        <dbReference type="ARBA" id="ARBA00023163"/>
    </source>
</evidence>
<dbReference type="Pfam" id="PF01709">
    <property type="entry name" value="Transcrip_reg"/>
    <property type="match status" value="1"/>
</dbReference>
<evidence type="ECO:0000256" key="3">
    <source>
        <dbReference type="ARBA" id="ARBA00023015"/>
    </source>
</evidence>
<dbReference type="GO" id="GO:0003677">
    <property type="term" value="F:DNA binding"/>
    <property type="evidence" value="ECO:0007669"/>
    <property type="project" value="UniProtKB-UniRule"/>
</dbReference>
<dbReference type="Pfam" id="PF20772">
    <property type="entry name" value="TACO1_YebC_N"/>
    <property type="match status" value="1"/>
</dbReference>
<dbReference type="GO" id="GO:0006355">
    <property type="term" value="P:regulation of DNA-templated transcription"/>
    <property type="evidence" value="ECO:0007669"/>
    <property type="project" value="UniProtKB-UniRule"/>
</dbReference>
<dbReference type="InterPro" id="IPR049083">
    <property type="entry name" value="TACO1_YebC_N"/>
</dbReference>
<evidence type="ECO:0000313" key="10">
    <source>
        <dbReference type="Proteomes" id="UP001228113"/>
    </source>
</evidence>
<keyword evidence="2 6" id="KW-0963">Cytoplasm</keyword>
<reference evidence="9" key="1">
    <citation type="journal article" date="2023" name="Int. J. Syst. Evol. Microbiol.">
        <title>Mesoterricola silvestris gen. nov., sp. nov., Mesoterricola sediminis sp. nov., Geothrix oryzae sp. nov., Geothrix edaphica sp. nov., Geothrix rubra sp. nov., and Geothrix limicola sp. nov., six novel members of Acidobacteriota isolated from soils.</title>
        <authorList>
            <person name="Itoh H."/>
            <person name="Sugisawa Y."/>
            <person name="Mise K."/>
            <person name="Xu Z."/>
            <person name="Kuniyasu M."/>
            <person name="Ushijima N."/>
            <person name="Kawano K."/>
            <person name="Kobayashi E."/>
            <person name="Shiratori Y."/>
            <person name="Masuda Y."/>
            <person name="Senoo K."/>
        </authorList>
    </citation>
    <scope>NUCLEOTIDE SEQUENCE</scope>
    <source>
        <strain evidence="9">W786</strain>
    </source>
</reference>
<dbReference type="NCBIfam" id="NF001030">
    <property type="entry name" value="PRK00110.1"/>
    <property type="match status" value="1"/>
</dbReference>
<dbReference type="AlphaFoldDB" id="A0AA48GSG3"/>
<dbReference type="RefSeq" id="WP_243329075.1">
    <property type="nucleotide sequence ID" value="NZ_AP027081.1"/>
</dbReference>
<dbReference type="EMBL" id="AP027081">
    <property type="protein sequence ID" value="BDU78431.1"/>
    <property type="molecule type" value="Genomic_DNA"/>
</dbReference>
<dbReference type="GO" id="GO:0005829">
    <property type="term" value="C:cytosol"/>
    <property type="evidence" value="ECO:0007669"/>
    <property type="project" value="TreeGrafter"/>
</dbReference>
<sequence>MSGHNKWSTIKHKKGALDAKRGKIFTRVLKEITVAARLGGGDVAANPRLRLAVDQAKANNMPKENWERAIKKGTGELEGVSYEEVTYEGYGPGGVAILVDALTDNKNRTTPEIRSYFAKFGSELGAANSVSYMFAKQGQIVVDPEVSEDKVMEVALEAGADDVKNEDGAWVITTDPANYQVVKDAVDAAGLPVIESGIIRASAVRVDMNNDKLKSFLKLVDLLEDNDDVQDVWHNADYDDPEE</sequence>
<evidence type="ECO:0000313" key="9">
    <source>
        <dbReference type="EMBL" id="BDU78431.1"/>
    </source>
</evidence>